<name>A0A7H1N293_9PROT</name>
<feature type="region of interest" description="Disordered" evidence="1">
    <location>
        <begin position="84"/>
        <end position="110"/>
    </location>
</feature>
<sequence length="110" mass="11992">MRSLLLIGVVVALGGCVEVYEGPRVVHYNPDWFYVRYAPLINGSGEVNRLAAAQCTDARPAHLVESAQYYPYDLRVSSFRCQRPAASPLTPSDPVLNLPSESETATPAPT</sequence>
<dbReference type="AlphaFoldDB" id="A0A7H1N293"/>
<feature type="compositionally biased region" description="Polar residues" evidence="1">
    <location>
        <begin position="99"/>
        <end position="110"/>
    </location>
</feature>
<dbReference type="KEGG" id="dvn:HQ394_11515"/>
<evidence type="ECO:0000256" key="1">
    <source>
        <dbReference type="SAM" id="MobiDB-lite"/>
    </source>
</evidence>
<keyword evidence="3" id="KW-1185">Reference proteome</keyword>
<organism evidence="2 3">
    <name type="scientific">Defluviicoccus vanus</name>
    <dbReference type="NCBI Taxonomy" id="111831"/>
    <lineage>
        <taxon>Bacteria</taxon>
        <taxon>Pseudomonadati</taxon>
        <taxon>Pseudomonadota</taxon>
        <taxon>Alphaproteobacteria</taxon>
        <taxon>Rhodospirillales</taxon>
        <taxon>Rhodospirillaceae</taxon>
        <taxon>Defluviicoccus</taxon>
    </lineage>
</organism>
<accession>A0A7H1N293</accession>
<proteinExistence type="predicted"/>
<dbReference type="PROSITE" id="PS51257">
    <property type="entry name" value="PROKAR_LIPOPROTEIN"/>
    <property type="match status" value="1"/>
</dbReference>
<evidence type="ECO:0008006" key="4">
    <source>
        <dbReference type="Google" id="ProtNLM"/>
    </source>
</evidence>
<protein>
    <recommendedName>
        <fullName evidence="4">Lipoprotein</fullName>
    </recommendedName>
</protein>
<dbReference type="Proteomes" id="UP000516369">
    <property type="component" value="Chromosome"/>
</dbReference>
<dbReference type="EMBL" id="CP053923">
    <property type="protein sequence ID" value="QNT69829.1"/>
    <property type="molecule type" value="Genomic_DNA"/>
</dbReference>
<dbReference type="RefSeq" id="WP_190260342.1">
    <property type="nucleotide sequence ID" value="NZ_CP053923.1"/>
</dbReference>
<reference evidence="2 3" key="1">
    <citation type="submission" date="2020-05" db="EMBL/GenBank/DDBJ databases">
        <title>Complete closed genome sequence of Defluviicoccus vanus.</title>
        <authorList>
            <person name="Bessarab I."/>
            <person name="Arumugam K."/>
            <person name="Maszenan A.M."/>
            <person name="Seviour R.J."/>
            <person name="Williams R.B."/>
        </authorList>
    </citation>
    <scope>NUCLEOTIDE SEQUENCE [LARGE SCALE GENOMIC DNA]</scope>
    <source>
        <strain evidence="2 3">Ben 114</strain>
    </source>
</reference>
<gene>
    <name evidence="2" type="ORF">HQ394_11515</name>
</gene>
<evidence type="ECO:0000313" key="2">
    <source>
        <dbReference type="EMBL" id="QNT69829.1"/>
    </source>
</evidence>
<evidence type="ECO:0000313" key="3">
    <source>
        <dbReference type="Proteomes" id="UP000516369"/>
    </source>
</evidence>